<evidence type="ECO:0000256" key="4">
    <source>
        <dbReference type="ARBA" id="ARBA00022692"/>
    </source>
</evidence>
<reference evidence="10 11" key="1">
    <citation type="submission" date="2015-08" db="EMBL/GenBank/DDBJ databases">
        <title>Draft Genome Sequence of Bacillus vietnamensis UCD-SED5.</title>
        <authorList>
            <person name="Lee R.D."/>
            <person name="Jospin G."/>
            <person name="Lang J.M."/>
            <person name="Coil D.A."/>
            <person name="Eisen J.A."/>
        </authorList>
    </citation>
    <scope>NUCLEOTIDE SEQUENCE [LARGE SCALE GENOMIC DNA]</scope>
    <source>
        <strain evidence="10 11">UCD-SED5</strain>
    </source>
</reference>
<feature type="transmembrane region" description="Helical" evidence="7">
    <location>
        <begin position="58"/>
        <end position="78"/>
    </location>
</feature>
<protein>
    <recommendedName>
        <fullName evidence="12">DUF421 domain-containing protein</fullName>
    </recommendedName>
</protein>
<keyword evidence="5 7" id="KW-1133">Transmembrane helix</keyword>
<keyword evidence="3" id="KW-1003">Cell membrane</keyword>
<name>A0A0P6W5P0_9BACI</name>
<dbReference type="InterPro" id="IPR023090">
    <property type="entry name" value="UPF0702_alpha/beta_dom_sf"/>
</dbReference>
<evidence type="ECO:0000256" key="7">
    <source>
        <dbReference type="SAM" id="Phobius"/>
    </source>
</evidence>
<accession>A0A0P6W5P0</accession>
<dbReference type="PANTHER" id="PTHR34582:SF7">
    <property type="entry name" value="UPF0702 TRANSMEMBRANE PROTEIN YDFS"/>
    <property type="match status" value="1"/>
</dbReference>
<comment type="caution">
    <text evidence="10">The sequence shown here is derived from an EMBL/GenBank/DDBJ whole genome shotgun (WGS) entry which is preliminary data.</text>
</comment>
<dbReference type="Gene3D" id="3.30.240.20">
    <property type="entry name" value="bsu07140 like domains"/>
    <property type="match status" value="2"/>
</dbReference>
<evidence type="ECO:0000256" key="3">
    <source>
        <dbReference type="ARBA" id="ARBA00022475"/>
    </source>
</evidence>
<feature type="transmembrane region" description="Helical" evidence="7">
    <location>
        <begin position="6"/>
        <end position="25"/>
    </location>
</feature>
<evidence type="ECO:0008006" key="12">
    <source>
        <dbReference type="Google" id="ProtNLM"/>
    </source>
</evidence>
<evidence type="ECO:0000259" key="8">
    <source>
        <dbReference type="Pfam" id="PF04239"/>
    </source>
</evidence>
<evidence type="ECO:0000256" key="2">
    <source>
        <dbReference type="ARBA" id="ARBA00006448"/>
    </source>
</evidence>
<feature type="domain" description="YetF-like N-terminal transmembrane" evidence="9">
    <location>
        <begin position="4"/>
        <end position="76"/>
    </location>
</feature>
<evidence type="ECO:0000313" key="11">
    <source>
        <dbReference type="Proteomes" id="UP000050398"/>
    </source>
</evidence>
<evidence type="ECO:0000256" key="1">
    <source>
        <dbReference type="ARBA" id="ARBA00004651"/>
    </source>
</evidence>
<gene>
    <name evidence="10" type="ORF">AM506_06340</name>
</gene>
<comment type="similarity">
    <text evidence="2">Belongs to the UPF0702 family.</text>
</comment>
<proteinExistence type="inferred from homology"/>
<comment type="subcellular location">
    <subcellularLocation>
        <location evidence="1">Cell membrane</location>
        <topology evidence="1">Multi-pass membrane protein</topology>
    </subcellularLocation>
</comment>
<dbReference type="RefSeq" id="WP_060671655.1">
    <property type="nucleotide sequence ID" value="NZ_LIXZ01000004.1"/>
</dbReference>
<keyword evidence="4 7" id="KW-0812">Transmembrane</keyword>
<dbReference type="PANTHER" id="PTHR34582">
    <property type="entry name" value="UPF0702 TRANSMEMBRANE PROTEIN YCAP"/>
    <property type="match status" value="1"/>
</dbReference>
<feature type="transmembrane region" description="Helical" evidence="7">
    <location>
        <begin position="32"/>
        <end position="52"/>
    </location>
</feature>
<evidence type="ECO:0000256" key="5">
    <source>
        <dbReference type="ARBA" id="ARBA00022989"/>
    </source>
</evidence>
<evidence type="ECO:0000256" key="6">
    <source>
        <dbReference type="ARBA" id="ARBA00023136"/>
    </source>
</evidence>
<dbReference type="OrthoDB" id="9778331at2"/>
<evidence type="ECO:0000259" key="9">
    <source>
        <dbReference type="Pfam" id="PF20730"/>
    </source>
</evidence>
<dbReference type="GO" id="GO:0005886">
    <property type="term" value="C:plasma membrane"/>
    <property type="evidence" value="ECO:0007669"/>
    <property type="project" value="UniProtKB-SubCell"/>
</dbReference>
<dbReference type="Pfam" id="PF20730">
    <property type="entry name" value="YetF_N"/>
    <property type="match status" value="1"/>
</dbReference>
<dbReference type="InterPro" id="IPR007353">
    <property type="entry name" value="DUF421"/>
</dbReference>
<evidence type="ECO:0000313" key="10">
    <source>
        <dbReference type="EMBL" id="KPL60240.1"/>
    </source>
</evidence>
<keyword evidence="6 7" id="KW-0472">Membrane</keyword>
<organism evidence="10 11">
    <name type="scientific">Rossellomorea vietnamensis</name>
    <dbReference type="NCBI Taxonomy" id="218284"/>
    <lineage>
        <taxon>Bacteria</taxon>
        <taxon>Bacillati</taxon>
        <taxon>Bacillota</taxon>
        <taxon>Bacilli</taxon>
        <taxon>Bacillales</taxon>
        <taxon>Bacillaceae</taxon>
        <taxon>Rossellomorea</taxon>
    </lineage>
</organism>
<dbReference type="AlphaFoldDB" id="A0A0P6W5P0"/>
<dbReference type="InterPro" id="IPR048454">
    <property type="entry name" value="YetF_N"/>
</dbReference>
<dbReference type="Pfam" id="PF04239">
    <property type="entry name" value="DUF421"/>
    <property type="match status" value="1"/>
</dbReference>
<dbReference type="EMBL" id="LIXZ01000004">
    <property type="protein sequence ID" value="KPL60240.1"/>
    <property type="molecule type" value="Genomic_DNA"/>
</dbReference>
<sequence length="234" mass="26031">MTIIELSFRLILSFVLLLALTRIMGRKEISQMTFFNFVSAIAIGTLGASLAIDSSISVRNGVIALAGWTIFTIVMGLIDLKSKAFRKAVEGVPRVVVRKGEVMDAELSKVRLDLDALNVLLRKKNVFSIKEVDYAIFETDGTLSVMKKEKHQPLTKGDQQTFTSLSPTHQVAMPTALIEDGQVVMNSLRELQLDESWLKEQLTSQGITDMSDVFYAEIQKDGTLAVDRYNDVLN</sequence>
<dbReference type="Proteomes" id="UP000050398">
    <property type="component" value="Unassembled WGS sequence"/>
</dbReference>
<dbReference type="PATRIC" id="fig|218284.4.peg.2756"/>
<feature type="domain" description="YetF C-terminal" evidence="8">
    <location>
        <begin position="81"/>
        <end position="218"/>
    </location>
</feature>